<proteinExistence type="predicted"/>
<dbReference type="PROSITE" id="PS51257">
    <property type="entry name" value="PROKAR_LIPOPROTEIN"/>
    <property type="match status" value="1"/>
</dbReference>
<dbReference type="Proteomes" id="UP000255515">
    <property type="component" value="Unassembled WGS sequence"/>
</dbReference>
<reference evidence="2 3" key="1">
    <citation type="submission" date="2018-06" db="EMBL/GenBank/DDBJ databases">
        <authorList>
            <consortium name="Pathogen Informatics"/>
            <person name="Doyle S."/>
        </authorList>
    </citation>
    <scope>NUCLEOTIDE SEQUENCE [LARGE SCALE GENOMIC DNA]</scope>
    <source>
        <strain evidence="2 3">NCTC11661</strain>
    </source>
</reference>
<protein>
    <submittedName>
        <fullName evidence="2">Predicted periplasmic or secreted lipoprotein</fullName>
    </submittedName>
</protein>
<organism evidence="2 3">
    <name type="scientific">Bergeyella zoohelcum</name>
    <dbReference type="NCBI Taxonomy" id="1015"/>
    <lineage>
        <taxon>Bacteria</taxon>
        <taxon>Pseudomonadati</taxon>
        <taxon>Bacteroidota</taxon>
        <taxon>Flavobacteriia</taxon>
        <taxon>Flavobacteriales</taxon>
        <taxon>Weeksellaceae</taxon>
        <taxon>Bergeyella</taxon>
    </lineage>
</organism>
<dbReference type="PROSITE" id="PS50914">
    <property type="entry name" value="BON"/>
    <property type="match status" value="1"/>
</dbReference>
<dbReference type="RefSeq" id="WP_002688193.1">
    <property type="nucleotide sequence ID" value="NZ_UFTJ01000003.1"/>
</dbReference>
<accession>A0A380ZTM0</accession>
<dbReference type="EMBL" id="UFTJ01000003">
    <property type="protein sequence ID" value="SUV52697.1"/>
    <property type="molecule type" value="Genomic_DNA"/>
</dbReference>
<sequence length="158" mass="17069">MKRLVLSLAILGGIFTACNNGISEKEQTAKASEILSAYPNATVEVKDGTAHVMGTFSSEEEKKTALSAVGTVEGVKDVMDMAVVSADGKPVENIADAMQIHHNQEKVKTALENFPSVSVEVINNEITLTGNVSATQEKRINEIIKEYKFPIHNNLVVK</sequence>
<dbReference type="Pfam" id="PF04972">
    <property type="entry name" value="BON"/>
    <property type="match status" value="2"/>
</dbReference>
<evidence type="ECO:0000313" key="2">
    <source>
        <dbReference type="EMBL" id="SUV52697.1"/>
    </source>
</evidence>
<dbReference type="InterPro" id="IPR007055">
    <property type="entry name" value="BON_dom"/>
</dbReference>
<dbReference type="AlphaFoldDB" id="A0A380ZTM0"/>
<keyword evidence="2" id="KW-0449">Lipoprotein</keyword>
<dbReference type="Gene3D" id="3.40.1520.20">
    <property type="match status" value="1"/>
</dbReference>
<evidence type="ECO:0000259" key="1">
    <source>
        <dbReference type="PROSITE" id="PS50914"/>
    </source>
</evidence>
<evidence type="ECO:0000313" key="3">
    <source>
        <dbReference type="Proteomes" id="UP000255515"/>
    </source>
</evidence>
<name>A0A380ZTM0_9FLAO</name>
<feature type="domain" description="BON" evidence="1">
    <location>
        <begin position="18"/>
        <end position="86"/>
    </location>
</feature>
<gene>
    <name evidence="2" type="ORF">NCTC11661_01839</name>
</gene>